<protein>
    <submittedName>
        <fullName evidence="1">Uncharacterized protein</fullName>
    </submittedName>
</protein>
<reference evidence="1" key="1">
    <citation type="submission" date="2022-07" db="EMBL/GenBank/DDBJ databases">
        <title>Phylogenomic reconstructions and comparative analyses of Kickxellomycotina fungi.</title>
        <authorList>
            <person name="Reynolds N.K."/>
            <person name="Stajich J.E."/>
            <person name="Barry K."/>
            <person name="Grigoriev I.V."/>
            <person name="Crous P."/>
            <person name="Smith M.E."/>
        </authorList>
    </citation>
    <scope>NUCLEOTIDE SEQUENCE</scope>
    <source>
        <strain evidence="1">RSA 567</strain>
    </source>
</reference>
<dbReference type="EMBL" id="JANBQB010000184">
    <property type="protein sequence ID" value="KAJ1980111.1"/>
    <property type="molecule type" value="Genomic_DNA"/>
</dbReference>
<dbReference type="AlphaFoldDB" id="A0A9W8E9V1"/>
<sequence>MPAQLLGVLDQLRASDLKLTPYRPKNRRQCVITPAYPDASQSTEKLDQRGYIIFDQANVKASRKQVQPIIKGALEGTINSSKAGSTAG</sequence>
<organism evidence="1 2">
    <name type="scientific">Dimargaris verticillata</name>
    <dbReference type="NCBI Taxonomy" id="2761393"/>
    <lineage>
        <taxon>Eukaryota</taxon>
        <taxon>Fungi</taxon>
        <taxon>Fungi incertae sedis</taxon>
        <taxon>Zoopagomycota</taxon>
        <taxon>Kickxellomycotina</taxon>
        <taxon>Dimargaritomycetes</taxon>
        <taxon>Dimargaritales</taxon>
        <taxon>Dimargaritaceae</taxon>
        <taxon>Dimargaris</taxon>
    </lineage>
</organism>
<proteinExistence type="predicted"/>
<dbReference type="Gene3D" id="3.10.310.20">
    <property type="entry name" value="DHHA2 domain"/>
    <property type="match status" value="1"/>
</dbReference>
<evidence type="ECO:0000313" key="2">
    <source>
        <dbReference type="Proteomes" id="UP001151582"/>
    </source>
</evidence>
<dbReference type="OrthoDB" id="374045at2759"/>
<evidence type="ECO:0000313" key="1">
    <source>
        <dbReference type="EMBL" id="KAJ1980111.1"/>
    </source>
</evidence>
<keyword evidence="2" id="KW-1185">Reference proteome</keyword>
<dbReference type="InterPro" id="IPR038222">
    <property type="entry name" value="DHHA2_dom_sf"/>
</dbReference>
<name>A0A9W8E9V1_9FUNG</name>
<gene>
    <name evidence="1" type="ORF">H4R34_002569</name>
</gene>
<comment type="caution">
    <text evidence="1">The sequence shown here is derived from an EMBL/GenBank/DDBJ whole genome shotgun (WGS) entry which is preliminary data.</text>
</comment>
<accession>A0A9W8E9V1</accession>
<dbReference type="Proteomes" id="UP001151582">
    <property type="component" value="Unassembled WGS sequence"/>
</dbReference>